<evidence type="ECO:0000313" key="2">
    <source>
        <dbReference type="EMBL" id="CAC5395581.1"/>
    </source>
</evidence>
<feature type="chain" id="PRO_5026887422" evidence="1">
    <location>
        <begin position="20"/>
        <end position="248"/>
    </location>
</feature>
<sequence length="248" mass="27878">MIFVLKFVFLLLLTRETRAEVSLMNGDVIINGLFDIYDSNNGRCSSDISPSSVKNFEAIKWTLRMINSNNYVPGIKIGIQAWPTCGLVSEANDKAIDFINKIHSDKTDTNYQSPPVIAADTGIETILIVGDFDDDQMNQRQSKTKEIFTRYGMSQFVEEPTNFCENSTSIIDLVLSNNSNAVDQPFLPDFRGDYDHFRRMLSDINWNDFISSSTNVDSLVERFSELLIDCASKAIPNKTITVGKSDPT</sequence>
<dbReference type="InterPro" id="IPR028082">
    <property type="entry name" value="Peripla_BP_I"/>
</dbReference>
<dbReference type="Proteomes" id="UP000507470">
    <property type="component" value="Unassembled WGS sequence"/>
</dbReference>
<keyword evidence="1" id="KW-0732">Signal</keyword>
<accession>A0A6J8CIN5</accession>
<evidence type="ECO:0000256" key="1">
    <source>
        <dbReference type="SAM" id="SignalP"/>
    </source>
</evidence>
<dbReference type="SUPFAM" id="SSF53822">
    <property type="entry name" value="Periplasmic binding protein-like I"/>
    <property type="match status" value="1"/>
</dbReference>
<name>A0A6J8CIN5_MYTCO</name>
<dbReference type="EMBL" id="CACVKT020005553">
    <property type="protein sequence ID" value="CAC5395581.1"/>
    <property type="molecule type" value="Genomic_DNA"/>
</dbReference>
<evidence type="ECO:0000313" key="3">
    <source>
        <dbReference type="Proteomes" id="UP000507470"/>
    </source>
</evidence>
<reference evidence="2 3" key="1">
    <citation type="submission" date="2020-06" db="EMBL/GenBank/DDBJ databases">
        <authorList>
            <person name="Li R."/>
            <person name="Bekaert M."/>
        </authorList>
    </citation>
    <scope>NUCLEOTIDE SEQUENCE [LARGE SCALE GENOMIC DNA]</scope>
    <source>
        <strain evidence="3">wild</strain>
    </source>
</reference>
<protein>
    <submittedName>
        <fullName evidence="2">Uncharacterized protein</fullName>
    </submittedName>
</protein>
<gene>
    <name evidence="2" type="ORF">MCOR_30239</name>
</gene>
<feature type="signal peptide" evidence="1">
    <location>
        <begin position="1"/>
        <end position="19"/>
    </location>
</feature>
<dbReference type="OrthoDB" id="6781885at2759"/>
<proteinExistence type="predicted"/>
<dbReference type="Gene3D" id="3.40.50.2300">
    <property type="match status" value="1"/>
</dbReference>
<organism evidence="2 3">
    <name type="scientific">Mytilus coruscus</name>
    <name type="common">Sea mussel</name>
    <dbReference type="NCBI Taxonomy" id="42192"/>
    <lineage>
        <taxon>Eukaryota</taxon>
        <taxon>Metazoa</taxon>
        <taxon>Spiralia</taxon>
        <taxon>Lophotrochozoa</taxon>
        <taxon>Mollusca</taxon>
        <taxon>Bivalvia</taxon>
        <taxon>Autobranchia</taxon>
        <taxon>Pteriomorphia</taxon>
        <taxon>Mytilida</taxon>
        <taxon>Mytiloidea</taxon>
        <taxon>Mytilidae</taxon>
        <taxon>Mytilinae</taxon>
        <taxon>Mytilus</taxon>
    </lineage>
</organism>
<keyword evidence="3" id="KW-1185">Reference proteome</keyword>
<dbReference type="AlphaFoldDB" id="A0A6J8CIN5"/>